<accession>A0A1G7AN45</accession>
<dbReference type="AlphaFoldDB" id="A0A1G7AN45"/>
<dbReference type="Gene3D" id="3.20.20.140">
    <property type="entry name" value="Metal-dependent hydrolases"/>
    <property type="match status" value="1"/>
</dbReference>
<dbReference type="PROSITE" id="PS51347">
    <property type="entry name" value="PHOSPHOTRIESTERASE_2"/>
    <property type="match status" value="1"/>
</dbReference>
<feature type="binding site" evidence="4">
    <location>
        <position position="22"/>
    </location>
    <ligand>
        <name>Zn(2+)</name>
        <dbReference type="ChEBI" id="CHEBI:29105"/>
        <label>1</label>
    </ligand>
</feature>
<comment type="similarity">
    <text evidence="5">Belongs to the metallo-dependent hydrolases superfamily. Phosphotriesterase family.</text>
</comment>
<dbReference type="PANTHER" id="PTHR10819">
    <property type="entry name" value="PHOSPHOTRIESTERASE-RELATED"/>
    <property type="match status" value="1"/>
</dbReference>
<dbReference type="Pfam" id="PF02126">
    <property type="entry name" value="PTE"/>
    <property type="match status" value="1"/>
</dbReference>
<dbReference type="STRING" id="675864.SAMN04489747_2656"/>
<dbReference type="Proteomes" id="UP000198546">
    <property type="component" value="Chromosome i"/>
</dbReference>
<dbReference type="PIRSF" id="PIRSF016839">
    <property type="entry name" value="PhP"/>
    <property type="match status" value="1"/>
</dbReference>
<gene>
    <name evidence="6" type="ORF">SAMN04489747_2656</name>
</gene>
<sequence>MGTVRTVLGDVAADRLGRVNYHEHFFQVSPLLPGDELDDEDASTAEAADVRAHGTDTVVDATPLGLGRSPAALARLSAASGLAVVATTGLHRPEHYGDGHWVHGLTEEQLADRLTRDLVQGCAVADDATSARGGGEHTGVRAGVLKVAAGYWSLPPLTRRAVTAVGAAHAATGAPVVVHLEHCSAGHEVLDLLAAEGVPADAVALAHVDRVPDPGLHASLAGRGAYLGHDGAARYAAVPESELVACLAAVVDLGHGDRLLLGGDVARASRYRGYGGFPGMRYLTERYLPRVRSAIGDEATEAVLVENPARWLSWSPPGATVPAS</sequence>
<feature type="binding site" description="via carbamate group" evidence="4">
    <location>
        <position position="146"/>
    </location>
    <ligand>
        <name>Zn(2+)</name>
        <dbReference type="ChEBI" id="CHEBI:29105"/>
        <label>1</label>
    </ligand>
</feature>
<feature type="binding site" evidence="4">
    <location>
        <position position="179"/>
    </location>
    <ligand>
        <name>Zn(2+)</name>
        <dbReference type="ChEBI" id="CHEBI:29105"/>
        <label>2</label>
    </ligand>
</feature>
<dbReference type="InterPro" id="IPR001559">
    <property type="entry name" value="Phosphotriesterase"/>
</dbReference>
<evidence type="ECO:0000256" key="3">
    <source>
        <dbReference type="PIRSR" id="PIRSR601559-50"/>
    </source>
</evidence>
<dbReference type="RefSeq" id="WP_090594210.1">
    <property type="nucleotide sequence ID" value="NZ_LT629688.1"/>
</dbReference>
<protein>
    <submittedName>
        <fullName evidence="6">Phosphotriesterase-related protein</fullName>
    </submittedName>
</protein>
<dbReference type="PANTHER" id="PTHR10819:SF3">
    <property type="entry name" value="PHOSPHOTRIESTERASE-RELATED PROTEIN"/>
    <property type="match status" value="1"/>
</dbReference>
<dbReference type="SUPFAM" id="SSF51556">
    <property type="entry name" value="Metallo-dependent hydrolases"/>
    <property type="match status" value="1"/>
</dbReference>
<feature type="binding site" evidence="4">
    <location>
        <position position="264"/>
    </location>
    <ligand>
        <name>Zn(2+)</name>
        <dbReference type="ChEBI" id="CHEBI:29105"/>
        <label>1</label>
    </ligand>
</feature>
<dbReference type="GO" id="GO:0008270">
    <property type="term" value="F:zinc ion binding"/>
    <property type="evidence" value="ECO:0007669"/>
    <property type="project" value="InterPro"/>
</dbReference>
<reference evidence="6 7" key="1">
    <citation type="submission" date="2016-10" db="EMBL/GenBank/DDBJ databases">
        <authorList>
            <person name="de Groot N.N."/>
        </authorList>
    </citation>
    <scope>NUCLEOTIDE SEQUENCE [LARGE SCALE GENOMIC DNA]</scope>
    <source>
        <strain evidence="6 7">MON 2.2</strain>
    </source>
</reference>
<dbReference type="GO" id="GO:0016787">
    <property type="term" value="F:hydrolase activity"/>
    <property type="evidence" value="ECO:0007669"/>
    <property type="project" value="UniProtKB-KW"/>
</dbReference>
<dbReference type="OrthoDB" id="9795018at2"/>
<name>A0A1G7AN45_9ACTN</name>
<evidence type="ECO:0000256" key="5">
    <source>
        <dbReference type="PROSITE-ProRule" id="PRU00679"/>
    </source>
</evidence>
<proteinExistence type="inferred from homology"/>
<evidence type="ECO:0000256" key="2">
    <source>
        <dbReference type="ARBA" id="ARBA00022801"/>
    </source>
</evidence>
<feature type="binding site" evidence="4">
    <location>
        <position position="24"/>
    </location>
    <ligand>
        <name>Zn(2+)</name>
        <dbReference type="ChEBI" id="CHEBI:29105"/>
        <label>1</label>
    </ligand>
</feature>
<dbReference type="InterPro" id="IPR032466">
    <property type="entry name" value="Metal_Hydrolase"/>
</dbReference>
<feature type="binding site" description="via carbamate group" evidence="4">
    <location>
        <position position="146"/>
    </location>
    <ligand>
        <name>Zn(2+)</name>
        <dbReference type="ChEBI" id="CHEBI:29105"/>
        <label>2</label>
    </ligand>
</feature>
<feature type="binding site" evidence="4">
    <location>
        <position position="207"/>
    </location>
    <ligand>
        <name>Zn(2+)</name>
        <dbReference type="ChEBI" id="CHEBI:29105"/>
        <label>2</label>
    </ligand>
</feature>
<keyword evidence="7" id="KW-1185">Reference proteome</keyword>
<organism evidence="6 7">
    <name type="scientific">Auraticoccus monumenti</name>
    <dbReference type="NCBI Taxonomy" id="675864"/>
    <lineage>
        <taxon>Bacteria</taxon>
        <taxon>Bacillati</taxon>
        <taxon>Actinomycetota</taxon>
        <taxon>Actinomycetes</taxon>
        <taxon>Propionibacteriales</taxon>
        <taxon>Propionibacteriaceae</taxon>
        <taxon>Auraticoccus</taxon>
    </lineage>
</organism>
<evidence type="ECO:0000256" key="4">
    <source>
        <dbReference type="PIRSR" id="PIRSR601559-51"/>
    </source>
</evidence>
<comment type="cofactor">
    <cofactor evidence="4">
        <name>a divalent metal cation</name>
        <dbReference type="ChEBI" id="CHEBI:60240"/>
    </cofactor>
    <text evidence="4">Binds 2 divalent metal cations per subunit.</text>
</comment>
<evidence type="ECO:0000313" key="7">
    <source>
        <dbReference type="Proteomes" id="UP000198546"/>
    </source>
</evidence>
<evidence type="ECO:0000256" key="1">
    <source>
        <dbReference type="ARBA" id="ARBA00022723"/>
    </source>
</evidence>
<keyword evidence="1 4" id="KW-0479">Metal-binding</keyword>
<dbReference type="EMBL" id="LT629688">
    <property type="protein sequence ID" value="SDE15435.1"/>
    <property type="molecule type" value="Genomic_DNA"/>
</dbReference>
<evidence type="ECO:0000313" key="6">
    <source>
        <dbReference type="EMBL" id="SDE15435.1"/>
    </source>
</evidence>
<keyword evidence="2" id="KW-0378">Hydrolase</keyword>
<feature type="modified residue" description="N6-carboxylysine" evidence="3 5">
    <location>
        <position position="146"/>
    </location>
</feature>